<dbReference type="SUPFAM" id="SSF88723">
    <property type="entry name" value="PIN domain-like"/>
    <property type="match status" value="1"/>
</dbReference>
<protein>
    <recommendedName>
        <fullName evidence="3">5'-3' exonuclease domain-containing protein</fullName>
    </recommendedName>
</protein>
<proteinExistence type="predicted"/>
<dbReference type="GO" id="GO:0004140">
    <property type="term" value="F:dephospho-CoA kinase activity"/>
    <property type="evidence" value="ECO:0007669"/>
    <property type="project" value="InterPro"/>
</dbReference>
<evidence type="ECO:0000259" key="3">
    <source>
        <dbReference type="SMART" id="SM00475"/>
    </source>
</evidence>
<feature type="domain" description="5'-3' exonuclease" evidence="3">
    <location>
        <begin position="129"/>
        <end position="396"/>
    </location>
</feature>
<dbReference type="CDD" id="cd09859">
    <property type="entry name" value="PIN_53EXO"/>
    <property type="match status" value="1"/>
</dbReference>
<dbReference type="VEuPathDB" id="VectorBase:BGLB023011"/>
<dbReference type="NCBIfam" id="TIGR00152">
    <property type="entry name" value="dephospho-CoA kinase"/>
    <property type="match status" value="1"/>
</dbReference>
<gene>
    <name evidence="4" type="primary">106064509</name>
</gene>
<dbReference type="Gene3D" id="3.40.50.300">
    <property type="entry name" value="P-loop containing nucleotide triphosphate hydrolases"/>
    <property type="match status" value="1"/>
</dbReference>
<dbReference type="SMART" id="SM00475">
    <property type="entry name" value="53EXOc"/>
    <property type="match status" value="1"/>
</dbReference>
<evidence type="ECO:0000313" key="4">
    <source>
        <dbReference type="EnsemblMetazoa" id="BGLB023011-PA"/>
    </source>
</evidence>
<evidence type="ECO:0000313" key="5">
    <source>
        <dbReference type="Proteomes" id="UP000076420"/>
    </source>
</evidence>
<dbReference type="AlphaFoldDB" id="A0A2C9KSE8"/>
<dbReference type="PANTHER" id="PTHR32294">
    <property type="entry name" value="DNA POLYMERASE III SUBUNIT ALPHA"/>
    <property type="match status" value="1"/>
</dbReference>
<dbReference type="Pfam" id="PF01121">
    <property type="entry name" value="CoaE"/>
    <property type="match status" value="1"/>
</dbReference>
<dbReference type="GO" id="GO:0008409">
    <property type="term" value="F:5'-3' exonuclease activity"/>
    <property type="evidence" value="ECO:0007669"/>
    <property type="project" value="InterPro"/>
</dbReference>
<dbReference type="Proteomes" id="UP000076420">
    <property type="component" value="Unassembled WGS sequence"/>
</dbReference>
<dbReference type="InterPro" id="IPR004805">
    <property type="entry name" value="DnaE2/DnaE/PolC"/>
</dbReference>
<dbReference type="Pfam" id="PF17657">
    <property type="entry name" value="DNA_pol3_finger"/>
    <property type="match status" value="1"/>
</dbReference>
<dbReference type="STRING" id="6526.A0A2C9KSE8"/>
<dbReference type="InterPro" id="IPR002421">
    <property type="entry name" value="5-3_exonuclease"/>
</dbReference>
<dbReference type="SUPFAM" id="SSF52540">
    <property type="entry name" value="P-loop containing nucleoside triphosphate hydrolases"/>
    <property type="match status" value="1"/>
</dbReference>
<keyword evidence="2" id="KW-0067">ATP-binding</keyword>
<reference evidence="4" key="1">
    <citation type="submission" date="2020-05" db="UniProtKB">
        <authorList>
            <consortium name="EnsemblMetazoa"/>
        </authorList>
    </citation>
    <scope>IDENTIFICATION</scope>
    <source>
        <strain evidence="4">BB02</strain>
    </source>
</reference>
<dbReference type="Gene3D" id="3.40.50.1010">
    <property type="entry name" value="5'-nuclease"/>
    <property type="match status" value="1"/>
</dbReference>
<accession>A0A2C9KSE8</accession>
<dbReference type="InterPro" id="IPR027417">
    <property type="entry name" value="P-loop_NTPase"/>
</dbReference>
<dbReference type="GO" id="GO:0005524">
    <property type="term" value="F:ATP binding"/>
    <property type="evidence" value="ECO:0007669"/>
    <property type="project" value="UniProtKB-KW"/>
</dbReference>
<dbReference type="GO" id="GO:0015937">
    <property type="term" value="P:coenzyme A biosynthetic process"/>
    <property type="evidence" value="ECO:0007669"/>
    <property type="project" value="InterPro"/>
</dbReference>
<dbReference type="GO" id="GO:0006260">
    <property type="term" value="P:DNA replication"/>
    <property type="evidence" value="ECO:0007669"/>
    <property type="project" value="InterPro"/>
</dbReference>
<organism evidence="4 5">
    <name type="scientific">Biomphalaria glabrata</name>
    <name type="common">Bloodfluke planorb</name>
    <name type="synonym">Freshwater snail</name>
    <dbReference type="NCBI Taxonomy" id="6526"/>
    <lineage>
        <taxon>Eukaryota</taxon>
        <taxon>Metazoa</taxon>
        <taxon>Spiralia</taxon>
        <taxon>Lophotrochozoa</taxon>
        <taxon>Mollusca</taxon>
        <taxon>Gastropoda</taxon>
        <taxon>Heterobranchia</taxon>
        <taxon>Euthyneura</taxon>
        <taxon>Panpulmonata</taxon>
        <taxon>Hygrophila</taxon>
        <taxon>Lymnaeoidea</taxon>
        <taxon>Planorbidae</taxon>
        <taxon>Biomphalaria</taxon>
    </lineage>
</organism>
<dbReference type="PROSITE" id="PS51219">
    <property type="entry name" value="DPCK"/>
    <property type="match status" value="1"/>
</dbReference>
<evidence type="ECO:0000256" key="2">
    <source>
        <dbReference type="ARBA" id="ARBA00022840"/>
    </source>
</evidence>
<dbReference type="InterPro" id="IPR001977">
    <property type="entry name" value="Depp_CoAkinase"/>
</dbReference>
<name>A0A2C9KSE8_BIOGL</name>
<sequence length="463" mass="53644">MVEPNKFSDLCDIISLYRPGPQDQVELYAKRKKDNEQIKLDNDVLEKILKPTLGIIIYQEQIMQIASSFANLTLAQADNLRRGMSKKDQNLILQQKELFINGAIKKGYSETEANRIFDLIEKFAGYGFNKSHAVAYALLGYYLAYLKANYSEEFYTCLLSNNLGDYKKLSEYMREINSSSNVKVETFRSMSYENYKAKRKPMPEDLVAQLEPIREYLNLRKFSSYAKEKYEADDVIATIATRAIQEDPNIRVKILTSDKDMLQLVNDNISILRITSGFKNFDEFNIYNFEKKTKLLPSQIIDLKIMLGDKSDNYPGRPGSGKTTLLKTIEGRYAAKVHVIYADDIVKNTLYVEHHPCFSQLVSNFGEKVIAKENKDNKTIDRKVLLNIIFDNKEQQMKLQKIVWPFLRREISKQLISDKRPIKLVELGAYLNSDGEFDDLFDEVILIHRNDSSIYDTLREKNH</sequence>
<dbReference type="Pfam" id="PF02739">
    <property type="entry name" value="5_3_exonuc_N"/>
    <property type="match status" value="1"/>
</dbReference>
<evidence type="ECO:0000256" key="1">
    <source>
        <dbReference type="ARBA" id="ARBA00022741"/>
    </source>
</evidence>
<dbReference type="CDD" id="cd02022">
    <property type="entry name" value="DPCK"/>
    <property type="match status" value="1"/>
</dbReference>
<dbReference type="GO" id="GO:0003677">
    <property type="term" value="F:DNA binding"/>
    <property type="evidence" value="ECO:0007669"/>
    <property type="project" value="InterPro"/>
</dbReference>
<dbReference type="InterPro" id="IPR029060">
    <property type="entry name" value="PIN-like_dom_sf"/>
</dbReference>
<keyword evidence="1" id="KW-0547">Nucleotide-binding</keyword>
<dbReference type="EnsemblMetazoa" id="BGLB023011-RA">
    <property type="protein sequence ID" value="BGLB023011-PA"/>
    <property type="gene ID" value="BGLB023011"/>
</dbReference>
<dbReference type="InterPro" id="IPR020046">
    <property type="entry name" value="5-3_exonucl_a-hlix_arch_N"/>
</dbReference>
<dbReference type="GO" id="GO:0008408">
    <property type="term" value="F:3'-5' exonuclease activity"/>
    <property type="evidence" value="ECO:0007669"/>
    <property type="project" value="InterPro"/>
</dbReference>
<dbReference type="InterPro" id="IPR040982">
    <property type="entry name" value="DNA_pol3_finger"/>
</dbReference>
<dbReference type="PANTHER" id="PTHR32294:SF0">
    <property type="entry name" value="DNA POLYMERASE III SUBUNIT ALPHA"/>
    <property type="match status" value="1"/>
</dbReference>